<dbReference type="AlphaFoldDB" id="A0A1V4BVA4"/>
<organism evidence="1 2">
    <name type="scientific">Microcystis aeruginosa KW</name>
    <dbReference type="NCBI Taxonomy" id="1960155"/>
    <lineage>
        <taxon>Bacteria</taxon>
        <taxon>Bacillati</taxon>
        <taxon>Cyanobacteriota</taxon>
        <taxon>Cyanophyceae</taxon>
        <taxon>Oscillatoriophycideae</taxon>
        <taxon>Chroococcales</taxon>
        <taxon>Microcystaceae</taxon>
        <taxon>Microcystis</taxon>
    </lineage>
</organism>
<name>A0A1V4BVA4_MICAE</name>
<protein>
    <submittedName>
        <fullName evidence="1">Uncharacterized protein</fullName>
    </submittedName>
</protein>
<reference evidence="1 2" key="1">
    <citation type="submission" date="2017-02" db="EMBL/GenBank/DDBJ databases">
        <title>Genome sequence of Microcystis aeruginosa KW.</title>
        <authorList>
            <person name="Oh H.-M."/>
            <person name="Ahn C.-Y."/>
            <person name="Jeong H."/>
            <person name="Srivastava A."/>
            <person name="Lee H.-G."/>
            <person name="Kang S.-R."/>
        </authorList>
    </citation>
    <scope>NUCLEOTIDE SEQUENCE [LARGE SCALE GENOMIC DNA]</scope>
    <source>
        <strain evidence="1 2">KW</strain>
    </source>
</reference>
<dbReference type="Proteomes" id="UP000189835">
    <property type="component" value="Unassembled WGS sequence"/>
</dbReference>
<accession>A0A1V4BVA4</accession>
<evidence type="ECO:0000313" key="1">
    <source>
        <dbReference type="EMBL" id="OPF18543.1"/>
    </source>
</evidence>
<gene>
    <name evidence="1" type="ORF">B1L04_03295</name>
</gene>
<proteinExistence type="predicted"/>
<dbReference type="EMBL" id="MVGR01000003">
    <property type="protein sequence ID" value="OPF18543.1"/>
    <property type="molecule type" value="Genomic_DNA"/>
</dbReference>
<evidence type="ECO:0000313" key="2">
    <source>
        <dbReference type="Proteomes" id="UP000189835"/>
    </source>
</evidence>
<comment type="caution">
    <text evidence="1">The sequence shown here is derived from an EMBL/GenBank/DDBJ whole genome shotgun (WGS) entry which is preliminary data.</text>
</comment>
<sequence>MGKRAGNRKWEVGSGERVFKVRLEVNHTIKNRFGIRVFFLLCNQENGLNFGVADFGYESLHLHFWFFGLSYAMNGVIRNAAFIEKDIQRFLSIFFALERTNQLSVLPDKDLVYLCHPIKPYQVTKNHIF</sequence>